<dbReference type="Proteomes" id="UP000655868">
    <property type="component" value="Unassembled WGS sequence"/>
</dbReference>
<evidence type="ECO:0000313" key="4">
    <source>
        <dbReference type="Proteomes" id="UP000655868"/>
    </source>
</evidence>
<accession>A0A934NWC2</accession>
<gene>
    <name evidence="3" type="ORF">JGU71_28255</name>
</gene>
<proteinExistence type="predicted"/>
<feature type="compositionally biased region" description="Low complexity" evidence="1">
    <location>
        <begin position="44"/>
        <end position="60"/>
    </location>
</feature>
<feature type="region of interest" description="Disordered" evidence="1">
    <location>
        <begin position="40"/>
        <end position="60"/>
    </location>
</feature>
<keyword evidence="3" id="KW-0255">Endonuclease</keyword>
<feature type="domain" description="HNH" evidence="2">
    <location>
        <begin position="10"/>
        <end position="42"/>
    </location>
</feature>
<comment type="caution">
    <text evidence="3">The sequence shown here is derived from an EMBL/GenBank/DDBJ whole genome shotgun (WGS) entry which is preliminary data.</text>
</comment>
<name>A0A934NWC2_9NOCA</name>
<dbReference type="GO" id="GO:0003676">
    <property type="term" value="F:nucleic acid binding"/>
    <property type="evidence" value="ECO:0007669"/>
    <property type="project" value="InterPro"/>
</dbReference>
<reference evidence="3" key="1">
    <citation type="submission" date="2020-12" db="EMBL/GenBank/DDBJ databases">
        <title>Antrihabitans popcorni sp. nov. and Antrihabitans auranticaus sp. nov., isolated from a larva cave.</title>
        <authorList>
            <person name="Lee S.D."/>
            <person name="Kim I.S."/>
        </authorList>
    </citation>
    <scope>NUCLEOTIDE SEQUENCE</scope>
    <source>
        <strain evidence="3">YC3-6</strain>
    </source>
</reference>
<keyword evidence="4" id="KW-1185">Reference proteome</keyword>
<dbReference type="AlphaFoldDB" id="A0A934NWC2"/>
<sequence length="60" mass="6567">MKTPDPGSPEVDEVIPVSLGGSPTQRSNCRLAHRLCNVRRGNGTRQPKPTVQPVTTTRSW</sequence>
<dbReference type="GO" id="GO:0004519">
    <property type="term" value="F:endonuclease activity"/>
    <property type="evidence" value="ECO:0007669"/>
    <property type="project" value="UniProtKB-KW"/>
</dbReference>
<feature type="region of interest" description="Disordered" evidence="1">
    <location>
        <begin position="1"/>
        <end position="26"/>
    </location>
</feature>
<keyword evidence="3" id="KW-0540">Nuclease</keyword>
<dbReference type="InterPro" id="IPR002711">
    <property type="entry name" value="HNH"/>
</dbReference>
<evidence type="ECO:0000259" key="2">
    <source>
        <dbReference type="Pfam" id="PF01844"/>
    </source>
</evidence>
<protein>
    <submittedName>
        <fullName evidence="3">HNH endonuclease</fullName>
    </submittedName>
</protein>
<dbReference type="GO" id="GO:0008270">
    <property type="term" value="F:zinc ion binding"/>
    <property type="evidence" value="ECO:0007669"/>
    <property type="project" value="InterPro"/>
</dbReference>
<dbReference type="Pfam" id="PF01844">
    <property type="entry name" value="HNH"/>
    <property type="match status" value="1"/>
</dbReference>
<evidence type="ECO:0000256" key="1">
    <source>
        <dbReference type="SAM" id="MobiDB-lite"/>
    </source>
</evidence>
<keyword evidence="3" id="KW-0378">Hydrolase</keyword>
<organism evidence="3 4">
    <name type="scientific">Antrihabitans stalagmiti</name>
    <dbReference type="NCBI Taxonomy" id="2799499"/>
    <lineage>
        <taxon>Bacteria</taxon>
        <taxon>Bacillati</taxon>
        <taxon>Actinomycetota</taxon>
        <taxon>Actinomycetes</taxon>
        <taxon>Mycobacteriales</taxon>
        <taxon>Nocardiaceae</taxon>
        <taxon>Antrihabitans</taxon>
    </lineage>
</organism>
<evidence type="ECO:0000313" key="3">
    <source>
        <dbReference type="EMBL" id="MBJ8342789.1"/>
    </source>
</evidence>
<dbReference type="Gene3D" id="1.10.30.50">
    <property type="match status" value="1"/>
</dbReference>
<dbReference type="EMBL" id="JAEMNV010000014">
    <property type="protein sequence ID" value="MBJ8342789.1"/>
    <property type="molecule type" value="Genomic_DNA"/>
</dbReference>